<dbReference type="RefSeq" id="WP_130306448.1">
    <property type="nucleotide sequence ID" value="NZ_SHKN01000001.1"/>
</dbReference>
<evidence type="ECO:0000313" key="2">
    <source>
        <dbReference type="Proteomes" id="UP000293562"/>
    </source>
</evidence>
<dbReference type="OrthoDB" id="680837at2"/>
<dbReference type="AlphaFoldDB" id="A0A4Q7VKE9"/>
<proteinExistence type="predicted"/>
<sequence>MRINKSFVGFIFLFVNSIICHNYVIAQRSTSIQGQQTYFNKFANNIDRVKRGEAKHVAEGYYLSNEWKKGVIYAKPKVEIKNLQLRYCVLNQEFEFTNEKDTFSINKPELIDSVRLDNKCFIYTQYYDSNNLESAYFEVLSSKGFVLLQKYNCRFVRGKKQVSSFEEPTDDSYVITTQFYLKESEGPASLLPRSKSDFFNVFGDQKDEIKKFMKTNKLKRSNSEDLSKVFNYYNYLNMKS</sequence>
<accession>A0A4Q7VKE9</accession>
<dbReference type="EMBL" id="SHKN01000001">
    <property type="protein sequence ID" value="RZT96547.1"/>
    <property type="molecule type" value="Genomic_DNA"/>
</dbReference>
<name>A0A4Q7VKE9_9BACT</name>
<gene>
    <name evidence="1" type="ORF">EV201_1185</name>
</gene>
<reference evidence="1 2" key="1">
    <citation type="submission" date="2019-02" db="EMBL/GenBank/DDBJ databases">
        <title>Genomic Encyclopedia of Type Strains, Phase IV (KMG-IV): sequencing the most valuable type-strain genomes for metagenomic binning, comparative biology and taxonomic classification.</title>
        <authorList>
            <person name="Goeker M."/>
        </authorList>
    </citation>
    <scope>NUCLEOTIDE SEQUENCE [LARGE SCALE GENOMIC DNA]</scope>
    <source>
        <strain evidence="1 2">DSM 28825</strain>
    </source>
</reference>
<protein>
    <submittedName>
        <fullName evidence="1">Uncharacterized protein</fullName>
    </submittedName>
</protein>
<dbReference type="Proteomes" id="UP000293562">
    <property type="component" value="Unassembled WGS sequence"/>
</dbReference>
<comment type="caution">
    <text evidence="1">The sequence shown here is derived from an EMBL/GenBank/DDBJ whole genome shotgun (WGS) entry which is preliminary data.</text>
</comment>
<keyword evidence="2" id="KW-1185">Reference proteome</keyword>
<evidence type="ECO:0000313" key="1">
    <source>
        <dbReference type="EMBL" id="RZT96547.1"/>
    </source>
</evidence>
<organism evidence="1 2">
    <name type="scientific">Ancylomarina subtilis</name>
    <dbReference type="NCBI Taxonomy" id="1639035"/>
    <lineage>
        <taxon>Bacteria</taxon>
        <taxon>Pseudomonadati</taxon>
        <taxon>Bacteroidota</taxon>
        <taxon>Bacteroidia</taxon>
        <taxon>Marinilabiliales</taxon>
        <taxon>Marinifilaceae</taxon>
        <taxon>Ancylomarina</taxon>
    </lineage>
</organism>